<evidence type="ECO:0000313" key="3">
    <source>
        <dbReference type="EMBL" id="MDX2964406.1"/>
    </source>
</evidence>
<keyword evidence="3" id="KW-0378">Hydrolase</keyword>
<dbReference type="EMBL" id="JARAWC010000030">
    <property type="protein sequence ID" value="MDX2964406.1"/>
    <property type="molecule type" value="Genomic_DNA"/>
</dbReference>
<evidence type="ECO:0000259" key="2">
    <source>
        <dbReference type="Pfam" id="PF03372"/>
    </source>
</evidence>
<reference evidence="3 5" key="1">
    <citation type="journal article" date="2023" name="Microb. Genom.">
        <title>Mesoterricola silvestris gen. nov., sp. nov., Mesoterricola sediminis sp. nov., Geothrix oryzae sp. nov., Geothrix edaphica sp. nov., Geothrix rubra sp. nov., and Geothrix limicola sp. nov., six novel members of Acidobacteriota isolated from soils.</title>
        <authorList>
            <person name="Weisberg A.J."/>
            <person name="Pearce E."/>
            <person name="Kramer C.G."/>
            <person name="Chang J.H."/>
            <person name="Clarke C.R."/>
        </authorList>
    </citation>
    <scope>NUCLEOTIDE SEQUENCE</scope>
    <source>
        <strain evidence="4 5">NB05-1H</strain>
        <strain evidence="3">NRRL_B-16521</strain>
    </source>
</reference>
<dbReference type="InterPro" id="IPR036691">
    <property type="entry name" value="Endo/exonu/phosph_ase_sf"/>
</dbReference>
<accession>A0AAP6BGM7</accession>
<dbReference type="Proteomes" id="UP001282288">
    <property type="component" value="Unassembled WGS sequence"/>
</dbReference>
<dbReference type="GeneID" id="69812526"/>
<feature type="region of interest" description="Disordered" evidence="1">
    <location>
        <begin position="1"/>
        <end position="20"/>
    </location>
</feature>
<dbReference type="SUPFAM" id="SSF56219">
    <property type="entry name" value="DNase I-like"/>
    <property type="match status" value="1"/>
</dbReference>
<dbReference type="EMBL" id="JARAWP010000024">
    <property type="protein sequence ID" value="MDX3022955.1"/>
    <property type="molecule type" value="Genomic_DNA"/>
</dbReference>
<dbReference type="Proteomes" id="UP001272987">
    <property type="component" value="Unassembled WGS sequence"/>
</dbReference>
<feature type="domain" description="Endonuclease/exonuclease/phosphatase" evidence="2">
    <location>
        <begin position="34"/>
        <end position="291"/>
    </location>
</feature>
<proteinExistence type="predicted"/>
<dbReference type="Gene3D" id="3.60.10.10">
    <property type="entry name" value="Endonuclease/exonuclease/phosphatase"/>
    <property type="match status" value="1"/>
</dbReference>
<evidence type="ECO:0000313" key="6">
    <source>
        <dbReference type="Proteomes" id="UP001282288"/>
    </source>
</evidence>
<dbReference type="Pfam" id="PF03372">
    <property type="entry name" value="Exo_endo_phos"/>
    <property type="match status" value="1"/>
</dbReference>
<keyword evidence="5" id="KW-1185">Reference proteome</keyword>
<evidence type="ECO:0000256" key="1">
    <source>
        <dbReference type="SAM" id="MobiDB-lite"/>
    </source>
</evidence>
<evidence type="ECO:0000313" key="4">
    <source>
        <dbReference type="EMBL" id="MDX3022955.1"/>
    </source>
</evidence>
<dbReference type="GO" id="GO:0004519">
    <property type="term" value="F:endonuclease activity"/>
    <property type="evidence" value="ECO:0007669"/>
    <property type="project" value="UniProtKB-KW"/>
</dbReference>
<evidence type="ECO:0000313" key="5">
    <source>
        <dbReference type="Proteomes" id="UP001272987"/>
    </source>
</evidence>
<gene>
    <name evidence="3" type="ORF">PV399_32515</name>
    <name evidence="4" type="ORF">PV666_34510</name>
</gene>
<dbReference type="InterPro" id="IPR005135">
    <property type="entry name" value="Endo/exonuclease/phosphatase"/>
</dbReference>
<dbReference type="AlphaFoldDB" id="A0AAP6BGM7"/>
<keyword evidence="3" id="KW-0255">Endonuclease</keyword>
<keyword evidence="3" id="KW-0540">Nuclease</keyword>
<comment type="caution">
    <text evidence="3">The sequence shown here is derived from an EMBL/GenBank/DDBJ whole genome shotgun (WGS) entry which is preliminary data.</text>
</comment>
<organism evidence="3 6">
    <name type="scientific">Streptomyces acidiscabies</name>
    <dbReference type="NCBI Taxonomy" id="42234"/>
    <lineage>
        <taxon>Bacteria</taxon>
        <taxon>Bacillati</taxon>
        <taxon>Actinomycetota</taxon>
        <taxon>Actinomycetes</taxon>
        <taxon>Kitasatosporales</taxon>
        <taxon>Streptomycetaceae</taxon>
        <taxon>Streptomyces</taxon>
    </lineage>
</organism>
<name>A0AAP6BGM7_9ACTN</name>
<sequence>MNTKTTAPGGTLTSPTAPSDSASLSPAGLLFRAVSWNLLNGGLDGAGEVRLDAQVGYLADLGPDILALQECTRWDEKDRAEMVAAELGLAITKMAPSRVGASRNYTMLLHNPTRFSLVEARLRGAETFHHALIKARLRPHGAPSDGSGDLNVLATHLSWTDGATRLAETGWMTDYAGPFPGEPGRALLMGDLNTPHPGDVIDWSDVPPNLQTRYRLVQADGTFGDADTRAFQVLLNSGWQDPETLTRQPRAATVGHYYPNEPTPMRLDHILVHNLTVHAYRTHDTGRVSDHKPVVLDAILTTG</sequence>
<protein>
    <submittedName>
        <fullName evidence="3">Endonuclease/exonuclease/phosphatase family protein</fullName>
    </submittedName>
</protein>
<dbReference type="RefSeq" id="WP_010352628.1">
    <property type="nucleotide sequence ID" value="NZ_CP122369.1"/>
</dbReference>